<sequence>MRLTTMKTLKSIIPGLFLVAFGFMVVAMTNSTAVDNNQPNEVVQLELDLNGTVVDSTDGTPLNKVAVNLERLEEPVITDKEGEFVVEDIAEGETYTISVDHEGYQPYERSFEAVSIEEAAAMEITIALKPTQ</sequence>
<dbReference type="Gene3D" id="2.60.40.1120">
    <property type="entry name" value="Carboxypeptidase-like, regulatory domain"/>
    <property type="match status" value="1"/>
</dbReference>
<dbReference type="EMBL" id="FXTP01000009">
    <property type="protein sequence ID" value="SMO75659.1"/>
    <property type="molecule type" value="Genomic_DNA"/>
</dbReference>
<dbReference type="Proteomes" id="UP000317557">
    <property type="component" value="Unassembled WGS sequence"/>
</dbReference>
<dbReference type="OrthoDB" id="9815657at2"/>
<accession>A0A521DV97</accession>
<dbReference type="Pfam" id="PF13620">
    <property type="entry name" value="CarboxypepD_reg"/>
    <property type="match status" value="1"/>
</dbReference>
<proteinExistence type="predicted"/>
<name>A0A521DV97_9BACT</name>
<dbReference type="InterPro" id="IPR008969">
    <property type="entry name" value="CarboxyPept-like_regulatory"/>
</dbReference>
<dbReference type="SUPFAM" id="SSF49464">
    <property type="entry name" value="Carboxypeptidase regulatory domain-like"/>
    <property type="match status" value="1"/>
</dbReference>
<gene>
    <name evidence="1" type="ORF">SAMN06265219_109142</name>
</gene>
<dbReference type="AlphaFoldDB" id="A0A521DV97"/>
<reference evidence="1 2" key="1">
    <citation type="submission" date="2017-05" db="EMBL/GenBank/DDBJ databases">
        <authorList>
            <person name="Varghese N."/>
            <person name="Submissions S."/>
        </authorList>
    </citation>
    <scope>NUCLEOTIDE SEQUENCE [LARGE SCALE GENOMIC DNA]</scope>
    <source>
        <strain evidence="1 2">DSM 21985</strain>
    </source>
</reference>
<keyword evidence="1" id="KW-0378">Hydrolase</keyword>
<dbReference type="GO" id="GO:0004180">
    <property type="term" value="F:carboxypeptidase activity"/>
    <property type="evidence" value="ECO:0007669"/>
    <property type="project" value="UniProtKB-KW"/>
</dbReference>
<evidence type="ECO:0000313" key="2">
    <source>
        <dbReference type="Proteomes" id="UP000317557"/>
    </source>
</evidence>
<evidence type="ECO:0000313" key="1">
    <source>
        <dbReference type="EMBL" id="SMO75659.1"/>
    </source>
</evidence>
<protein>
    <submittedName>
        <fullName evidence="1">Carboxypeptidase regulatory-like domain-containing protein</fullName>
    </submittedName>
</protein>
<keyword evidence="1" id="KW-0121">Carboxypeptidase</keyword>
<keyword evidence="1" id="KW-0645">Protease</keyword>
<organism evidence="1 2">
    <name type="scientific">Gracilimonas mengyeensis</name>
    <dbReference type="NCBI Taxonomy" id="1302730"/>
    <lineage>
        <taxon>Bacteria</taxon>
        <taxon>Pseudomonadati</taxon>
        <taxon>Balneolota</taxon>
        <taxon>Balneolia</taxon>
        <taxon>Balneolales</taxon>
        <taxon>Balneolaceae</taxon>
        <taxon>Gracilimonas</taxon>
    </lineage>
</organism>
<keyword evidence="2" id="KW-1185">Reference proteome</keyword>